<dbReference type="Proteomes" id="UP001173801">
    <property type="component" value="Unassembled WGS sequence"/>
</dbReference>
<feature type="non-terminal residue" evidence="1">
    <location>
        <position position="116"/>
    </location>
</feature>
<proteinExistence type="predicted"/>
<gene>
    <name evidence="1" type="ORF">NYG85_10925</name>
</gene>
<comment type="caution">
    <text evidence="1">The sequence shown here is derived from an EMBL/GenBank/DDBJ whole genome shotgun (WGS) entry which is preliminary data.</text>
</comment>
<name>A0ABT7HTA6_9BACT</name>
<evidence type="ECO:0000313" key="1">
    <source>
        <dbReference type="EMBL" id="MDL0089868.1"/>
    </source>
</evidence>
<protein>
    <submittedName>
        <fullName evidence="1">Uncharacterized protein</fullName>
    </submittedName>
</protein>
<dbReference type="EMBL" id="JANURM010000025">
    <property type="protein sequence ID" value="MDL0089868.1"/>
    <property type="molecule type" value="Genomic_DNA"/>
</dbReference>
<reference evidence="1" key="1">
    <citation type="submission" date="2022-08" db="EMBL/GenBank/DDBJ databases">
        <authorList>
            <person name="Wang H."/>
        </authorList>
    </citation>
    <scope>NUCLEOTIDE SEQUENCE</scope>
    <source>
        <strain evidence="1">PS10</strain>
    </source>
</reference>
<keyword evidence="2" id="KW-1185">Reference proteome</keyword>
<accession>A0ABT7HTA6</accession>
<dbReference type="RefSeq" id="WP_284938615.1">
    <property type="nucleotide sequence ID" value="NZ_JANURM010000025.1"/>
</dbReference>
<sequence length="116" mass="12854">MKLDFSQTRFSGYSFSDMFAFNAPQISQKSKSKSELTELSKSVDSLANSHDIKVNNGKSEFKNTTYFKDAVSGNYIKIGLSDENLNTINRVFGSDDVFKNDDGSVILNGNAQNFVS</sequence>
<organism evidence="1 2">
    <name type="scientific">Campylobacter gastrosuis</name>
    <dbReference type="NCBI Taxonomy" id="2974576"/>
    <lineage>
        <taxon>Bacteria</taxon>
        <taxon>Pseudomonadati</taxon>
        <taxon>Campylobacterota</taxon>
        <taxon>Epsilonproteobacteria</taxon>
        <taxon>Campylobacterales</taxon>
        <taxon>Campylobacteraceae</taxon>
        <taxon>Campylobacter</taxon>
    </lineage>
</organism>
<evidence type="ECO:0000313" key="2">
    <source>
        <dbReference type="Proteomes" id="UP001173801"/>
    </source>
</evidence>
<reference evidence="1" key="2">
    <citation type="journal article" date="2023" name="Microorganisms">
        <title>Isolation and Genomic Characteristics of Cat-Borne Campylobacter felis sp. nov. and Sheep-Borne Campylobacter ovis sp. nov.</title>
        <authorList>
            <person name="Wang H."/>
            <person name="Li Y."/>
            <person name="Gu Y."/>
            <person name="Zhou G."/>
            <person name="Chen X."/>
            <person name="Zhang X."/>
            <person name="Shao Z."/>
            <person name="Zhang J."/>
            <person name="Zhang M."/>
        </authorList>
    </citation>
    <scope>NUCLEOTIDE SEQUENCE</scope>
    <source>
        <strain evidence="1">PS10</strain>
    </source>
</reference>